<dbReference type="AlphaFoldDB" id="A0A4U9YFN6"/>
<feature type="transmembrane region" description="Helical" evidence="1">
    <location>
        <begin position="137"/>
        <end position="160"/>
    </location>
</feature>
<organism evidence="2 3">
    <name type="scientific">Streptococcus pseudoporcinus</name>
    <dbReference type="NCBI Taxonomy" id="361101"/>
    <lineage>
        <taxon>Bacteria</taxon>
        <taxon>Bacillati</taxon>
        <taxon>Bacillota</taxon>
        <taxon>Bacilli</taxon>
        <taxon>Lactobacillales</taxon>
        <taxon>Streptococcaceae</taxon>
        <taxon>Streptococcus</taxon>
    </lineage>
</organism>
<feature type="transmembrane region" description="Helical" evidence="1">
    <location>
        <begin position="275"/>
        <end position="299"/>
    </location>
</feature>
<evidence type="ECO:0000256" key="1">
    <source>
        <dbReference type="SAM" id="Phobius"/>
    </source>
</evidence>
<sequence length="520" mass="59658">MSQMTVNATANMKDFQVDDGPTNHTTKYETKVPSLHKTYILIISFLVAFLSVANPLLTDLANPLQNQNLYIGMMLTKGQIPYSDIFTTGGMLYFALIALSYYLGSTWWLVFIEVVAFYMTGIYFYKLVQFVTANRKLALAFTMLYFILLASLGFGGIYPIQFAMPFVLVTLWFLTKYFAGLTKDEAFILFGMTAAMSMLLEPRILVFWFLVTIAIVVYNCKLRHLARGFYQLLAIILGLLLVFYIVGYFILNLQILGPYLSQAVLYQFSYFRVGALPIFLSFLIYLCFLGGIGFFYGFAPSIKGIGEQLNPYIKYLLFATIVTYLIIAGLSGDYYPYHLLPLLPFSLLLIAVPFGQFYHQSTRTRSHRRVRRQPNGLLAIINLYFKKTYYLPFIVIALSLALGIQQYTDQNHLNQGRQEVVSYIKEHVATSDKIYVWDSSSQIYLESQRKAASQFASPSVNVKKAAHKHVLMDELLQDRAQYIIVNKEYPLPKTLQKHLKRDYQLITKTDIASFQIYQQK</sequence>
<feature type="transmembrane region" description="Helical" evidence="1">
    <location>
        <begin position="107"/>
        <end position="125"/>
    </location>
</feature>
<name>A0A4U9YFN6_9STRE</name>
<gene>
    <name evidence="2" type="ORF">NCTC5386_02100</name>
</gene>
<feature type="transmembrane region" description="Helical" evidence="1">
    <location>
        <begin position="311"/>
        <end position="331"/>
    </location>
</feature>
<feature type="transmembrane region" description="Helical" evidence="1">
    <location>
        <begin position="82"/>
        <end position="101"/>
    </location>
</feature>
<feature type="transmembrane region" description="Helical" evidence="1">
    <location>
        <begin position="337"/>
        <end position="359"/>
    </location>
</feature>
<feature type="transmembrane region" description="Helical" evidence="1">
    <location>
        <begin position="202"/>
        <end position="220"/>
    </location>
</feature>
<accession>A0A4U9YFN6</accession>
<protein>
    <submittedName>
        <fullName evidence="2">Membrane protein</fullName>
    </submittedName>
</protein>
<feature type="transmembrane region" description="Helical" evidence="1">
    <location>
        <begin position="232"/>
        <end position="255"/>
    </location>
</feature>
<keyword evidence="1" id="KW-0472">Membrane</keyword>
<dbReference type="Proteomes" id="UP000394068">
    <property type="component" value="Unassembled WGS sequence"/>
</dbReference>
<evidence type="ECO:0000313" key="3">
    <source>
        <dbReference type="Proteomes" id="UP000394068"/>
    </source>
</evidence>
<feature type="transmembrane region" description="Helical" evidence="1">
    <location>
        <begin position="39"/>
        <end position="61"/>
    </location>
</feature>
<keyword evidence="1" id="KW-0812">Transmembrane</keyword>
<proteinExistence type="predicted"/>
<evidence type="ECO:0000313" key="2">
    <source>
        <dbReference type="EMBL" id="VTS26110.1"/>
    </source>
</evidence>
<dbReference type="RefSeq" id="WP_077323210.1">
    <property type="nucleotide sequence ID" value="NZ_CABEHT010000001.1"/>
</dbReference>
<keyword evidence="1" id="KW-1133">Transmembrane helix</keyword>
<reference evidence="2 3" key="1">
    <citation type="submission" date="2019-05" db="EMBL/GenBank/DDBJ databases">
        <authorList>
            <consortium name="Pathogen Informatics"/>
        </authorList>
    </citation>
    <scope>NUCLEOTIDE SEQUENCE [LARGE SCALE GENOMIC DNA]</scope>
    <source>
        <strain evidence="2 3">NCTC5386</strain>
    </source>
</reference>
<dbReference type="EMBL" id="CABEHT010000001">
    <property type="protein sequence ID" value="VTS26110.1"/>
    <property type="molecule type" value="Genomic_DNA"/>
</dbReference>
<feature type="transmembrane region" description="Helical" evidence="1">
    <location>
        <begin position="389"/>
        <end position="408"/>
    </location>
</feature>